<evidence type="ECO:0000256" key="1">
    <source>
        <dbReference type="SAM" id="MobiDB-lite"/>
    </source>
</evidence>
<protein>
    <recommendedName>
        <fullName evidence="3">NAD-specific glutamate dehydrogenase</fullName>
    </recommendedName>
</protein>
<proteinExistence type="predicted"/>
<dbReference type="EMBL" id="VSSQ01006624">
    <property type="protein sequence ID" value="MPM33322.1"/>
    <property type="molecule type" value="Genomic_DNA"/>
</dbReference>
<accession>A0A644YXW4</accession>
<gene>
    <name evidence="2" type="ORF">SDC9_79895</name>
</gene>
<comment type="caution">
    <text evidence="2">The sequence shown here is derived from an EMBL/GenBank/DDBJ whole genome shotgun (WGS) entry which is preliminary data.</text>
</comment>
<evidence type="ECO:0008006" key="3">
    <source>
        <dbReference type="Google" id="ProtNLM"/>
    </source>
</evidence>
<reference evidence="2" key="1">
    <citation type="submission" date="2019-08" db="EMBL/GenBank/DDBJ databases">
        <authorList>
            <person name="Kucharzyk K."/>
            <person name="Murdoch R.W."/>
            <person name="Higgins S."/>
            <person name="Loffler F."/>
        </authorList>
    </citation>
    <scope>NUCLEOTIDE SEQUENCE</scope>
</reference>
<organism evidence="2">
    <name type="scientific">bioreactor metagenome</name>
    <dbReference type="NCBI Taxonomy" id="1076179"/>
    <lineage>
        <taxon>unclassified sequences</taxon>
        <taxon>metagenomes</taxon>
        <taxon>ecological metagenomes</taxon>
    </lineage>
</organism>
<name>A0A644YXW4_9ZZZZ</name>
<dbReference type="AlphaFoldDB" id="A0A644YXW4"/>
<dbReference type="AntiFam" id="ANF00072">
    <property type="entry name" value="Shadow ORF (opposite TypA)"/>
</dbReference>
<feature type="region of interest" description="Disordered" evidence="1">
    <location>
        <begin position="514"/>
        <end position="534"/>
    </location>
</feature>
<sequence>MGLAHVGFHVEFALHAVNNNFQVQLAHAGDDGLTGFFVGTHAEGRIFCSQTRQSDTHLFLVGLGLGFHGLCNHGLREHHALEHDRLIDVTQRFAGGHVLQAHAGSDIASTNFFDFDTLVGHHLHDTADTFLLALHGVEHGVALGQNARVHAHEGQLAHERVSHQLERQSRELLAVIRLARQLLFFVVGIGTGHVINVHWRRQVVDHGVQHALHTLVLERGTAQHRLDFGSDGARAQTVLDLVLGEVALFQVLVHQVFAGFSSRFHHVLAPLLGVSLQFGRDVLVFELHALGSFVPDDGLHLQQIDHALEVVFGADWNHHRNRVGLQAQAHLVVDLEEVGTGTVHLVHEGQTRHLVLVGLTPHGFGLGLHAAHSAVHHASAVQHAHGTLHFNREVHVAGGVDDVEAVLGVGQVHTLPEAGHGSGRDRDTTLLLLLHPVGGGSAVVHFAQLVGHAGVEQDTFGRRRLACVDVRRDTDIAIALDGSFASHDESLVDRLFEIGSRRDTRATSIFARSPKSTRGRGANQHANGLYRIRQ</sequence>
<evidence type="ECO:0000313" key="2">
    <source>
        <dbReference type="EMBL" id="MPM33322.1"/>
    </source>
</evidence>